<sequence>MGRRQIRNVLRGMKKKIYLITSIMVMLALMGCGKDKKTGNNFFELDNPQKVEVYDSCNANEPPIEVTDQKVIAEICDLIQSAKLEEGGSQGEGGFGVKVICKSKEYDFVYSANGIMYKDKHYDITNDIDLLNIKYIAEAGNSPFRFIDPTKIEVLDTCGATDPPIVVTDQEQITKICHLIQSAELESGGEPGEGGFSLKIVCRDKTYEIGCAGGGITYDGEHYDITNSVDLTAILEILNANDKE</sequence>
<reference evidence="1 2" key="2">
    <citation type="submission" date="2017-10" db="EMBL/GenBank/DDBJ databases">
        <authorList>
            <person name="Banno H."/>
            <person name="Chua N.-H."/>
        </authorList>
    </citation>
    <scope>NUCLEOTIDE SEQUENCE [LARGE SCALE GENOMIC DNA]</scope>
    <source>
        <strain evidence="1 2">JK623</strain>
    </source>
</reference>
<comment type="caution">
    <text evidence="1">The sequence shown here is derived from an EMBL/GenBank/DDBJ whole genome shotgun (WGS) entry which is preliminary data.</text>
</comment>
<evidence type="ECO:0000313" key="1">
    <source>
        <dbReference type="EMBL" id="PHU37566.1"/>
    </source>
</evidence>
<accession>A0A2G3E2Q9</accession>
<dbReference type="EMBL" id="PDYG01000041">
    <property type="protein sequence ID" value="PHU37566.1"/>
    <property type="molecule type" value="Genomic_DNA"/>
</dbReference>
<dbReference type="AlphaFoldDB" id="A0A2G3E2Q9"/>
<gene>
    <name evidence="1" type="ORF">CSX02_07195</name>
</gene>
<proteinExistence type="predicted"/>
<reference evidence="1 2" key="1">
    <citation type="submission" date="2017-10" db="EMBL/GenBank/DDBJ databases">
        <title>Resolving the taxonomy of Roseburia spp., Eubacterium rectale and Agathobacter spp. through phylogenomic analysis.</title>
        <authorList>
            <person name="Sheridan P.O."/>
            <person name="Walker A.W."/>
            <person name="Duncan S.H."/>
            <person name="Scott K.P."/>
            <person name="Toole P.W.O."/>
            <person name="Luis P."/>
            <person name="Flint H.J."/>
        </authorList>
    </citation>
    <scope>NUCLEOTIDE SEQUENCE [LARGE SCALE GENOMIC DNA]</scope>
    <source>
        <strain evidence="1 2">JK623</strain>
    </source>
</reference>
<dbReference type="PROSITE" id="PS51257">
    <property type="entry name" value="PROKAR_LIPOPROTEIN"/>
    <property type="match status" value="1"/>
</dbReference>
<name>A0A2G3E2Q9_9FIRM</name>
<organism evidence="1 2">
    <name type="scientific">Agathobacter ruminis</name>
    <dbReference type="NCBI Taxonomy" id="1712665"/>
    <lineage>
        <taxon>Bacteria</taxon>
        <taxon>Bacillati</taxon>
        <taxon>Bacillota</taxon>
        <taxon>Clostridia</taxon>
        <taxon>Lachnospirales</taxon>
        <taxon>Lachnospiraceae</taxon>
        <taxon>Agathobacter</taxon>
    </lineage>
</organism>
<evidence type="ECO:0000313" key="2">
    <source>
        <dbReference type="Proteomes" id="UP000224563"/>
    </source>
</evidence>
<dbReference type="Proteomes" id="UP000224563">
    <property type="component" value="Unassembled WGS sequence"/>
</dbReference>
<protein>
    <submittedName>
        <fullName evidence="1">Uncharacterized protein</fullName>
    </submittedName>
</protein>
<keyword evidence="2" id="KW-1185">Reference proteome</keyword>